<feature type="signal peptide" evidence="1">
    <location>
        <begin position="1"/>
        <end position="22"/>
    </location>
</feature>
<reference evidence="2 3" key="1">
    <citation type="submission" date="2017-10" db="EMBL/GenBank/DDBJ databases">
        <title>Draft genome of Longibacter Salinarum.</title>
        <authorList>
            <person name="Goh K.M."/>
            <person name="Shamsir M.S."/>
            <person name="Lim S.W."/>
        </authorList>
    </citation>
    <scope>NUCLEOTIDE SEQUENCE [LARGE SCALE GENOMIC DNA]</scope>
    <source>
        <strain evidence="2 3">KCTC 52045</strain>
    </source>
</reference>
<organism evidence="2 3">
    <name type="scientific">Longibacter salinarum</name>
    <dbReference type="NCBI Taxonomy" id="1850348"/>
    <lineage>
        <taxon>Bacteria</taxon>
        <taxon>Pseudomonadati</taxon>
        <taxon>Rhodothermota</taxon>
        <taxon>Rhodothermia</taxon>
        <taxon>Rhodothermales</taxon>
        <taxon>Salisaetaceae</taxon>
        <taxon>Longibacter</taxon>
    </lineage>
</organism>
<feature type="chain" id="PRO_5013309730" description="Porin" evidence="1">
    <location>
        <begin position="23"/>
        <end position="426"/>
    </location>
</feature>
<evidence type="ECO:0000313" key="2">
    <source>
        <dbReference type="EMBL" id="PEN12276.1"/>
    </source>
</evidence>
<evidence type="ECO:0000313" key="3">
    <source>
        <dbReference type="Proteomes" id="UP000220102"/>
    </source>
</evidence>
<name>A0A2A8CUJ1_9BACT</name>
<dbReference type="AlphaFoldDB" id="A0A2A8CUJ1"/>
<keyword evidence="3" id="KW-1185">Reference proteome</keyword>
<proteinExistence type="predicted"/>
<gene>
    <name evidence="2" type="ORF">CRI94_14680</name>
</gene>
<comment type="caution">
    <text evidence="2">The sequence shown here is derived from an EMBL/GenBank/DDBJ whole genome shotgun (WGS) entry which is preliminary data.</text>
</comment>
<dbReference type="SUPFAM" id="SSF56935">
    <property type="entry name" value="Porins"/>
    <property type="match status" value="1"/>
</dbReference>
<dbReference type="OrthoDB" id="638836at2"/>
<dbReference type="Proteomes" id="UP000220102">
    <property type="component" value="Unassembled WGS sequence"/>
</dbReference>
<evidence type="ECO:0000256" key="1">
    <source>
        <dbReference type="SAM" id="SignalP"/>
    </source>
</evidence>
<evidence type="ECO:0008006" key="4">
    <source>
        <dbReference type="Google" id="ProtNLM"/>
    </source>
</evidence>
<accession>A0A2A8CUJ1</accession>
<dbReference type="EMBL" id="PDEQ01000008">
    <property type="protein sequence ID" value="PEN12276.1"/>
    <property type="molecule type" value="Genomic_DNA"/>
</dbReference>
<keyword evidence="1" id="KW-0732">Signal</keyword>
<sequence>MRTQLVALASILLLLVAFPFDAAAQYTDLQYYRPHSQAGVNVFEPTKADTSTYDGFEVDWGAAFTQQFQSLSHSNEADANIVDGTDVNALSDIGAGFNLATANLYLGAQLADGIRVNLTTYLSSRHHPEAWVKGGYLQVDKLPMLNISGLNNLMEYVTLKVGHFEINYGDAHFRRTDNGNALYNPFVGNYILDSFTTEIGGEVYVQSNGFLAMGAVTGGEIRGSVENPDGRAPSFYGKLGVDRNVGDDLRLRLTGSAYTTAKSLNNTLHSGDRAGSRYYSVMGGGDWSGRLFGVGFRDEVTSFMVNPFVQFKGLELFGTLEFIEGRGSSAAPKRSVNQYAVEGVYRFLGDDNLYVGARYNVVDGEIASDAFDSSVERWQIGAGWFVTSNVLAKVEYVTQSYSDFPSSDIRHEGEFDGFMVEGVIMF</sequence>
<protein>
    <recommendedName>
        <fullName evidence="4">Porin</fullName>
    </recommendedName>
</protein>
<dbReference type="RefSeq" id="WP_098077465.1">
    <property type="nucleotide sequence ID" value="NZ_PDEQ01000008.1"/>
</dbReference>